<keyword evidence="2 6" id="KW-0235">DNA replication</keyword>
<keyword evidence="5 6" id="KW-0238">DNA-binding</keyword>
<protein>
    <recommendedName>
        <fullName evidence="6 7">DNA replication and repair protein RecF</fullName>
    </recommendedName>
</protein>
<dbReference type="SUPFAM" id="SSF52540">
    <property type="entry name" value="P-loop containing nucleoside triphosphate hydrolases"/>
    <property type="match status" value="1"/>
</dbReference>
<keyword evidence="6 7" id="KW-0227">DNA damage</keyword>
<feature type="domain" description="AAA+ ATPase" evidence="8">
    <location>
        <begin position="25"/>
        <end position="366"/>
    </location>
</feature>
<keyword evidence="6 7" id="KW-0742">SOS response</keyword>
<keyword evidence="4 6" id="KW-0067">ATP-binding</keyword>
<dbReference type="PROSITE" id="PS00618">
    <property type="entry name" value="RECF_2"/>
    <property type="match status" value="1"/>
</dbReference>
<dbReference type="PANTHER" id="PTHR32182">
    <property type="entry name" value="DNA REPLICATION AND REPAIR PROTEIN RECF"/>
    <property type="match status" value="1"/>
</dbReference>
<keyword evidence="10" id="KW-1185">Reference proteome</keyword>
<dbReference type="SMART" id="SM00382">
    <property type="entry name" value="AAA"/>
    <property type="match status" value="1"/>
</dbReference>
<dbReference type="Proteomes" id="UP001156694">
    <property type="component" value="Unassembled WGS sequence"/>
</dbReference>
<comment type="function">
    <text evidence="6 7">The RecF protein is involved in DNA metabolism; it is required for DNA replication and normal SOS inducibility. RecF binds preferentially to single-stranded, linear DNA. It also seems to bind ATP.</text>
</comment>
<dbReference type="Gene3D" id="3.40.50.300">
    <property type="entry name" value="P-loop containing nucleotide triphosphate hydrolases"/>
    <property type="match status" value="1"/>
</dbReference>
<evidence type="ECO:0000313" key="9">
    <source>
        <dbReference type="EMBL" id="GLQ35675.1"/>
    </source>
</evidence>
<dbReference type="HAMAP" id="MF_00365">
    <property type="entry name" value="RecF"/>
    <property type="match status" value="1"/>
</dbReference>
<evidence type="ECO:0000313" key="10">
    <source>
        <dbReference type="Proteomes" id="UP001156694"/>
    </source>
</evidence>
<evidence type="ECO:0000256" key="7">
    <source>
        <dbReference type="RuleBase" id="RU000578"/>
    </source>
</evidence>
<dbReference type="RefSeq" id="WP_284378418.1">
    <property type="nucleotide sequence ID" value="NZ_BSNN01000004.1"/>
</dbReference>
<dbReference type="PANTHER" id="PTHR32182:SF0">
    <property type="entry name" value="DNA REPLICATION AND REPAIR PROTEIN RECF"/>
    <property type="match status" value="1"/>
</dbReference>
<dbReference type="InterPro" id="IPR018078">
    <property type="entry name" value="DNA-binding_RecF_CS"/>
</dbReference>
<reference evidence="10" key="1">
    <citation type="journal article" date="2019" name="Int. J. Syst. Evol. Microbiol.">
        <title>The Global Catalogue of Microorganisms (GCM) 10K type strain sequencing project: providing services to taxonomists for standard genome sequencing and annotation.</title>
        <authorList>
            <consortium name="The Broad Institute Genomics Platform"/>
            <consortium name="The Broad Institute Genome Sequencing Center for Infectious Disease"/>
            <person name="Wu L."/>
            <person name="Ma J."/>
        </authorList>
    </citation>
    <scope>NUCLEOTIDE SEQUENCE [LARGE SCALE GENOMIC DNA]</scope>
    <source>
        <strain evidence="10">NBRC 110140</strain>
    </source>
</reference>
<feature type="binding site" evidence="6">
    <location>
        <begin position="33"/>
        <end position="40"/>
    </location>
    <ligand>
        <name>ATP</name>
        <dbReference type="ChEBI" id="CHEBI:30616"/>
    </ligand>
</feature>
<dbReference type="Gene3D" id="1.20.1050.90">
    <property type="entry name" value="RecF/RecN/SMC, N-terminal domain"/>
    <property type="match status" value="1"/>
</dbReference>
<dbReference type="NCBIfam" id="TIGR00611">
    <property type="entry name" value="recf"/>
    <property type="match status" value="1"/>
</dbReference>
<dbReference type="InterPro" id="IPR003593">
    <property type="entry name" value="AAA+_ATPase"/>
</dbReference>
<organism evidence="9 10">
    <name type="scientific">Amylibacter marinus</name>
    <dbReference type="NCBI Taxonomy" id="1475483"/>
    <lineage>
        <taxon>Bacteria</taxon>
        <taxon>Pseudomonadati</taxon>
        <taxon>Pseudomonadota</taxon>
        <taxon>Alphaproteobacteria</taxon>
        <taxon>Rhodobacterales</taxon>
        <taxon>Paracoccaceae</taxon>
        <taxon>Amylibacter</taxon>
    </lineage>
</organism>
<accession>A0ABQ5VW77</accession>
<sequence length="369" mass="40216">MSTLHISRLTLSHFRSHKRTVIETDGRPIAIFGANGAGKTNILEAISMLSPGRGLRRAKTAELSRAPENLGWKVSADLHSLGHQHQIETAFTGTGTRSISIDDKTAPQIALGRIARIVWLVPVMDRLWVEGAEGRRRFLDRLALSFEPNHGEHTLAYERAMRERNRMLKDGQRDPAWYKAIESQMATSGAVIEQNRLSTITRISAAQQGAETTFPAADLNLRGPEDSDPISTADDLATALAESRPRDMHAGRSLIGPHRDDIHALYTTKGIAAAQCSTGEQKALLVSLVLSNARALAQDIGAAPIILLDEVAAHLDPDRRAALYNEICALGAQAWMTGTESDLFADFGNRAMALRIDENQQGSAIEPIT</sequence>
<dbReference type="InterPro" id="IPR042174">
    <property type="entry name" value="RecF_2"/>
</dbReference>
<evidence type="ECO:0000256" key="2">
    <source>
        <dbReference type="ARBA" id="ARBA00022705"/>
    </source>
</evidence>
<keyword evidence="1 6" id="KW-0963">Cytoplasm</keyword>
<gene>
    <name evidence="6 9" type="primary">recF</name>
    <name evidence="9" type="ORF">GCM10007939_19580</name>
</gene>
<evidence type="ECO:0000256" key="5">
    <source>
        <dbReference type="ARBA" id="ARBA00023125"/>
    </source>
</evidence>
<dbReference type="InterPro" id="IPR001238">
    <property type="entry name" value="DNA-binding_RecF"/>
</dbReference>
<dbReference type="InterPro" id="IPR038729">
    <property type="entry name" value="Rad50/SbcC_AAA"/>
</dbReference>
<evidence type="ECO:0000256" key="4">
    <source>
        <dbReference type="ARBA" id="ARBA00022840"/>
    </source>
</evidence>
<comment type="caution">
    <text evidence="9">The sequence shown here is derived from an EMBL/GenBank/DDBJ whole genome shotgun (WGS) entry which is preliminary data.</text>
</comment>
<keyword evidence="6 7" id="KW-0234">DNA repair</keyword>
<evidence type="ECO:0000256" key="1">
    <source>
        <dbReference type="ARBA" id="ARBA00022490"/>
    </source>
</evidence>
<evidence type="ECO:0000259" key="8">
    <source>
        <dbReference type="SMART" id="SM00382"/>
    </source>
</evidence>
<proteinExistence type="inferred from homology"/>
<evidence type="ECO:0000256" key="6">
    <source>
        <dbReference type="HAMAP-Rule" id="MF_00365"/>
    </source>
</evidence>
<comment type="similarity">
    <text evidence="6 7">Belongs to the RecF family.</text>
</comment>
<name>A0ABQ5VW77_9RHOB</name>
<dbReference type="EMBL" id="BSNN01000004">
    <property type="protein sequence ID" value="GLQ35675.1"/>
    <property type="molecule type" value="Genomic_DNA"/>
</dbReference>
<dbReference type="Pfam" id="PF13476">
    <property type="entry name" value="AAA_23"/>
    <property type="match status" value="1"/>
</dbReference>
<dbReference type="InterPro" id="IPR027417">
    <property type="entry name" value="P-loop_NTPase"/>
</dbReference>
<keyword evidence="3 6" id="KW-0547">Nucleotide-binding</keyword>
<comment type="subcellular location">
    <subcellularLocation>
        <location evidence="6 7">Cytoplasm</location>
    </subcellularLocation>
</comment>
<evidence type="ECO:0000256" key="3">
    <source>
        <dbReference type="ARBA" id="ARBA00022741"/>
    </source>
</evidence>